<sequence length="247" mass="28450">MSFLDNLKRKALNDGKLFKTYSQSGSKRDINGRIIELPSNCKLNLPTEQYGFIRTFERKWPLKCVVDLDCRSVVSLALINRQSEILQCYANKLPIMVINTARLLYTTEAFALQLQRVGGGEASVSQRALEFYIETDLKHCSTFSTYNANSNNIDDFNNDSQPYPPNEKFSNFIHRLRSNGYMDYIFELARRLNLNVDYVVDRNIVCRYKRVETSNTNVSLGSGYLADVQNENRWYVKTTTAPICTNE</sequence>
<evidence type="ECO:0000313" key="1">
    <source>
        <dbReference type="EMBL" id="AKH40368.1"/>
    </source>
</evidence>
<protein>
    <submittedName>
        <fullName evidence="1">Putative gp84-like protein</fullName>
    </submittedName>
</protein>
<name>A0A0F7KMS2_9VIRU</name>
<reference evidence="1" key="1">
    <citation type="journal article" date="2015" name="PLoS Biol.">
        <title>The Discovery, Distribution, and Evolution of Viruses Associated with Drosophila melanogaster.</title>
        <authorList>
            <person name="Webster C.L."/>
            <person name="Waldron F.M."/>
            <person name="Robertson S."/>
            <person name="Crowson D."/>
            <person name="Ferrari G."/>
            <person name="Quintana J.F."/>
            <person name="Brouqui J.M."/>
            <person name="Bayne E.H."/>
            <person name="Longdon B."/>
            <person name="Buck A.H."/>
            <person name="Lazzaro B.P."/>
            <person name="Akorli J."/>
            <person name="Haddrill P.R."/>
            <person name="Obbard D.J."/>
        </authorList>
    </citation>
    <scope>NUCLEOTIDE SEQUENCE</scope>
</reference>
<organism evidence="1">
    <name type="scientific">Kallithea virus</name>
    <dbReference type="NCBI Taxonomy" id="1654582"/>
    <lineage>
        <taxon>Viruses</taxon>
        <taxon>Viruses incertae sedis</taxon>
        <taxon>Naldaviricetes</taxon>
        <taxon>Lefavirales</taxon>
        <taxon>Nudiviridae</taxon>
        <taxon>Alphanudivirus</taxon>
        <taxon>Alphanudivirus dromelanogasteris</taxon>
    </lineage>
</organism>
<dbReference type="EMBL" id="KP714103">
    <property type="protein sequence ID" value="AKH40368.1"/>
    <property type="molecule type" value="Genomic_DNA"/>
</dbReference>
<accession>A0A0F7KMS2</accession>
<proteinExistence type="predicted"/>